<evidence type="ECO:0000259" key="3">
    <source>
        <dbReference type="PROSITE" id="PS51192"/>
    </source>
</evidence>
<evidence type="ECO:0000259" key="4">
    <source>
        <dbReference type="PROSITE" id="PS51194"/>
    </source>
</evidence>
<name>A0ABV6KFN9_9BACI</name>
<organism evidence="5 6">
    <name type="scientific">Halalkalibacter kiskunsagensis</name>
    <dbReference type="NCBI Taxonomy" id="1548599"/>
    <lineage>
        <taxon>Bacteria</taxon>
        <taxon>Bacillati</taxon>
        <taxon>Bacillota</taxon>
        <taxon>Bacilli</taxon>
        <taxon>Bacillales</taxon>
        <taxon>Bacillaceae</taxon>
        <taxon>Halalkalibacter</taxon>
    </lineage>
</organism>
<dbReference type="SUPFAM" id="SSF52540">
    <property type="entry name" value="P-loop containing nucleoside triphosphate hydrolases"/>
    <property type="match status" value="1"/>
</dbReference>
<dbReference type="SMART" id="SM00490">
    <property type="entry name" value="HELICc"/>
    <property type="match status" value="1"/>
</dbReference>
<evidence type="ECO:0000313" key="5">
    <source>
        <dbReference type="EMBL" id="MFC0470863.1"/>
    </source>
</evidence>
<dbReference type="RefSeq" id="WP_335960705.1">
    <property type="nucleotide sequence ID" value="NZ_JAXBLX010000012.1"/>
</dbReference>
<keyword evidence="5" id="KW-0378">Hydrolase</keyword>
<keyword evidence="5" id="KW-0347">Helicase</keyword>
<dbReference type="InterPro" id="IPR011545">
    <property type="entry name" value="DEAD/DEAH_box_helicase_dom"/>
</dbReference>
<feature type="domain" description="Helicase ATP-binding" evidence="3">
    <location>
        <begin position="32"/>
        <end position="211"/>
    </location>
</feature>
<dbReference type="InterPro" id="IPR001650">
    <property type="entry name" value="Helicase_C-like"/>
</dbReference>
<dbReference type="InterPro" id="IPR014001">
    <property type="entry name" value="Helicase_ATP-bd"/>
</dbReference>
<accession>A0ABV6KFN9</accession>
<keyword evidence="6" id="KW-1185">Reference proteome</keyword>
<feature type="domain" description="Helicase C-terminal" evidence="4">
    <location>
        <begin position="245"/>
        <end position="401"/>
    </location>
</feature>
<dbReference type="Proteomes" id="UP001589838">
    <property type="component" value="Unassembled WGS sequence"/>
</dbReference>
<dbReference type="Gene3D" id="3.40.50.300">
    <property type="entry name" value="P-loop containing nucleotide triphosphate hydrolases"/>
    <property type="match status" value="2"/>
</dbReference>
<dbReference type="SMART" id="SM00487">
    <property type="entry name" value="DEXDc"/>
    <property type="match status" value="1"/>
</dbReference>
<keyword evidence="2" id="KW-0067">ATP-binding</keyword>
<dbReference type="PANTHER" id="PTHR47962">
    <property type="entry name" value="ATP-DEPENDENT HELICASE LHR-RELATED-RELATED"/>
    <property type="match status" value="1"/>
</dbReference>
<dbReference type="Pfam" id="PF00270">
    <property type="entry name" value="DEAD"/>
    <property type="match status" value="1"/>
</dbReference>
<evidence type="ECO:0000256" key="1">
    <source>
        <dbReference type="ARBA" id="ARBA00022741"/>
    </source>
</evidence>
<dbReference type="EMBL" id="JBHLUX010000027">
    <property type="protein sequence ID" value="MFC0470863.1"/>
    <property type="molecule type" value="Genomic_DNA"/>
</dbReference>
<protein>
    <submittedName>
        <fullName evidence="5">DEAD/DEAH box helicase</fullName>
    </submittedName>
</protein>
<dbReference type="InterPro" id="IPR027417">
    <property type="entry name" value="P-loop_NTPase"/>
</dbReference>
<reference evidence="5 6" key="1">
    <citation type="submission" date="2024-09" db="EMBL/GenBank/DDBJ databases">
        <authorList>
            <person name="Sun Q."/>
            <person name="Mori K."/>
        </authorList>
    </citation>
    <scope>NUCLEOTIDE SEQUENCE [LARGE SCALE GENOMIC DNA]</scope>
    <source>
        <strain evidence="5 6">NCAIM B.02610</strain>
    </source>
</reference>
<proteinExistence type="predicted"/>
<keyword evidence="1" id="KW-0547">Nucleotide-binding</keyword>
<evidence type="ECO:0000313" key="6">
    <source>
        <dbReference type="Proteomes" id="UP001589838"/>
    </source>
</evidence>
<dbReference type="PANTHER" id="PTHR47962:SF5">
    <property type="entry name" value="ATP-DEPENDENT HELICASE LHR-RELATED"/>
    <property type="match status" value="1"/>
</dbReference>
<gene>
    <name evidence="5" type="ORF">ACFFHM_10245</name>
</gene>
<dbReference type="Pfam" id="PF00271">
    <property type="entry name" value="Helicase_C"/>
    <property type="match status" value="1"/>
</dbReference>
<dbReference type="PROSITE" id="PS51194">
    <property type="entry name" value="HELICASE_CTER"/>
    <property type="match status" value="1"/>
</dbReference>
<evidence type="ECO:0000256" key="2">
    <source>
        <dbReference type="ARBA" id="ARBA00022840"/>
    </source>
</evidence>
<dbReference type="PROSITE" id="PS51192">
    <property type="entry name" value="HELICASE_ATP_BIND_1"/>
    <property type="match status" value="1"/>
</dbReference>
<dbReference type="GO" id="GO:0004386">
    <property type="term" value="F:helicase activity"/>
    <property type="evidence" value="ECO:0007669"/>
    <property type="project" value="UniProtKB-KW"/>
</dbReference>
<dbReference type="InterPro" id="IPR052511">
    <property type="entry name" value="ATP-dep_Helicase"/>
</dbReference>
<sequence length="712" mass="82500">MSSFQLLSTHLQKKIWDMKWESFNKIQDKAIPIIMNTEKDVVLSAGTASGKTEAAFLPILTKIEATASQSLKVLYVSPLKALINNQFERIDKLCEYMDVKIHRWHGDVSQSKKQTFLKSPSGILQITPESIESLFINRPGSLRTLFQDLQFIVIDEIHSFIDRERGVQLRSLLSRIGEHTEKRARMVGLSATIDQFDLVKRWVDFQAPENVAVLEDKGSNKTPYHHLMYFGTDGSFKKPLALYKDMRQLTREQKAIIFCNSRGEVEEATVSLNRLAERERAGESYYPHHSSIDKKEREHVEKVMHETNVDKSIVATSSLELGIDIGNVDLVIQLDSTFSVSSLKQRLGRSGRKKEANPILQLYATERDSLLKSVAVMELLLDKWIEPATGYPVPYDIAFHQLLSICSEKNGVTKPQLVLLIKENHIFYSLDVRKIDLLIEYMIEHELLERLKGRGECIVGFKGEHLLRSKDFYSVFMTNEEYEVMEGIRKIGSIDKTPFVYEGDNIILSGKLWTIHSLDKKKNKAYVKKAVNAKPPKFRSASGKLHKKIGEKMFEILCSDDGYEYLDEQADDMLYDIRKPYHFNEINRHERVLWKEKKEYTFESFTSTEITTTLYWMMKILGVNVWSRDPLGRIKFEYEGTPTELLRNLLHFTWSESVILQAKKEKEEFVTKFSGYLPEQLKDEMHGEHELDIKGTIEYLKEYEWKVVTTNF</sequence>
<comment type="caution">
    <text evidence="5">The sequence shown here is derived from an EMBL/GenBank/DDBJ whole genome shotgun (WGS) entry which is preliminary data.</text>
</comment>